<feature type="compositionally biased region" description="Polar residues" evidence="1">
    <location>
        <begin position="16"/>
        <end position="27"/>
    </location>
</feature>
<organism evidence="2 3">
    <name type="scientific">Clydaea vesicula</name>
    <dbReference type="NCBI Taxonomy" id="447962"/>
    <lineage>
        <taxon>Eukaryota</taxon>
        <taxon>Fungi</taxon>
        <taxon>Fungi incertae sedis</taxon>
        <taxon>Chytridiomycota</taxon>
        <taxon>Chytridiomycota incertae sedis</taxon>
        <taxon>Chytridiomycetes</taxon>
        <taxon>Lobulomycetales</taxon>
        <taxon>Lobulomycetaceae</taxon>
        <taxon>Clydaea</taxon>
    </lineage>
</organism>
<evidence type="ECO:0000313" key="2">
    <source>
        <dbReference type="EMBL" id="KAJ3205190.1"/>
    </source>
</evidence>
<reference evidence="2" key="1">
    <citation type="submission" date="2020-05" db="EMBL/GenBank/DDBJ databases">
        <title>Phylogenomic resolution of chytrid fungi.</title>
        <authorList>
            <person name="Stajich J.E."/>
            <person name="Amses K."/>
            <person name="Simmons R."/>
            <person name="Seto K."/>
            <person name="Myers J."/>
            <person name="Bonds A."/>
            <person name="Quandt C.A."/>
            <person name="Barry K."/>
            <person name="Liu P."/>
            <person name="Grigoriev I."/>
            <person name="Longcore J.E."/>
            <person name="James T.Y."/>
        </authorList>
    </citation>
    <scope>NUCLEOTIDE SEQUENCE</scope>
    <source>
        <strain evidence="2">JEL0476</strain>
    </source>
</reference>
<comment type="caution">
    <text evidence="2">The sequence shown here is derived from an EMBL/GenBank/DDBJ whole genome shotgun (WGS) entry which is preliminary data.</text>
</comment>
<sequence>MLEELQDIPNSIYSKISTNEIYPSPRSTKNKSPKRQFSKNGYFEATLKSLKKPIKLFESVQSINQSKKQTNEKQQQVEKKKMNKIDQVFDNKINNLDVVGFDKIVDNNKKFFFENPQFDLDRWNNGFQKNEDLIETEYLEDDFKIDVPQNEDQNEEASLMESSEKFMERDHQFENDNIVNIKETPEEFFFHKPDLTKTPKKGIQKNSSLVGDNSLSDQENLDNIMKNSPFKKKTKNPFFFNADVSKNNIKNFEGNNDGVEAILFFNENVLFDDEIEDGKNKGFFKKNEENLDGSRKENTTDNGQSVVGSDNYRFENADIKNSLFDGVGFKSKLVEIENEFTGSEKSWFSN</sequence>
<dbReference type="Proteomes" id="UP001211065">
    <property type="component" value="Unassembled WGS sequence"/>
</dbReference>
<gene>
    <name evidence="2" type="ORF">HK099_000895</name>
</gene>
<feature type="region of interest" description="Disordered" evidence="1">
    <location>
        <begin position="16"/>
        <end position="38"/>
    </location>
</feature>
<proteinExistence type="predicted"/>
<evidence type="ECO:0000313" key="3">
    <source>
        <dbReference type="Proteomes" id="UP001211065"/>
    </source>
</evidence>
<accession>A0AAD5TWU6</accession>
<protein>
    <submittedName>
        <fullName evidence="2">Uncharacterized protein</fullName>
    </submittedName>
</protein>
<dbReference type="AlphaFoldDB" id="A0AAD5TWU6"/>
<evidence type="ECO:0000256" key="1">
    <source>
        <dbReference type="SAM" id="MobiDB-lite"/>
    </source>
</evidence>
<dbReference type="EMBL" id="JADGJW010001226">
    <property type="protein sequence ID" value="KAJ3205190.1"/>
    <property type="molecule type" value="Genomic_DNA"/>
</dbReference>
<name>A0AAD5TWU6_9FUNG</name>
<keyword evidence="3" id="KW-1185">Reference proteome</keyword>
<feature type="compositionally biased region" description="Basic residues" evidence="1">
    <location>
        <begin position="28"/>
        <end position="37"/>
    </location>
</feature>